<comment type="caution">
    <text evidence="4">The sequence shown here is derived from an EMBL/GenBank/DDBJ whole genome shotgun (WGS) entry which is preliminary data.</text>
</comment>
<feature type="region of interest" description="Disordered" evidence="2">
    <location>
        <begin position="44"/>
        <end position="77"/>
    </location>
</feature>
<evidence type="ECO:0000256" key="2">
    <source>
        <dbReference type="SAM" id="MobiDB-lite"/>
    </source>
</evidence>
<feature type="signal peptide" evidence="3">
    <location>
        <begin position="1"/>
        <end position="23"/>
    </location>
</feature>
<organism evidence="4 5">
    <name type="scientific">Hyphomicrobium sulfonivorans</name>
    <dbReference type="NCBI Taxonomy" id="121290"/>
    <lineage>
        <taxon>Bacteria</taxon>
        <taxon>Pseudomonadati</taxon>
        <taxon>Pseudomonadota</taxon>
        <taxon>Alphaproteobacteria</taxon>
        <taxon>Hyphomicrobiales</taxon>
        <taxon>Hyphomicrobiaceae</taxon>
        <taxon>Hyphomicrobium</taxon>
    </lineage>
</organism>
<keyword evidence="5" id="KW-1185">Reference proteome</keyword>
<evidence type="ECO:0000313" key="5">
    <source>
        <dbReference type="Proteomes" id="UP000059074"/>
    </source>
</evidence>
<dbReference type="AlphaFoldDB" id="A0A109BAX0"/>
<keyword evidence="3" id="KW-0732">Signal</keyword>
<gene>
    <name evidence="4" type="ORF">APY04_3117</name>
</gene>
<dbReference type="STRING" id="121290.APY04_3117"/>
<feature type="compositionally biased region" description="Low complexity" evidence="2">
    <location>
        <begin position="59"/>
        <end position="69"/>
    </location>
</feature>
<feature type="chain" id="PRO_5007132502" evidence="3">
    <location>
        <begin position="24"/>
        <end position="443"/>
    </location>
</feature>
<protein>
    <submittedName>
        <fullName evidence="4">Uncharacterized protein</fullName>
    </submittedName>
</protein>
<dbReference type="PATRIC" id="fig|121290.4.peg.969"/>
<feature type="coiled-coil region" evidence="1">
    <location>
        <begin position="146"/>
        <end position="225"/>
    </location>
</feature>
<reference evidence="4 5" key="1">
    <citation type="submission" date="2015-10" db="EMBL/GenBank/DDBJ databases">
        <title>Transcriptomic analysis of a linuron degrading triple-species bacterial consortium.</title>
        <authorList>
            <person name="Albers P."/>
        </authorList>
    </citation>
    <scope>NUCLEOTIDE SEQUENCE [LARGE SCALE GENOMIC DNA]</scope>
    <source>
        <strain evidence="4 5">WDL6</strain>
    </source>
</reference>
<accession>A0A109BAX0</accession>
<dbReference type="Proteomes" id="UP000059074">
    <property type="component" value="Unassembled WGS sequence"/>
</dbReference>
<dbReference type="EMBL" id="LMTR01000084">
    <property type="protein sequence ID" value="KWT64877.1"/>
    <property type="molecule type" value="Genomic_DNA"/>
</dbReference>
<evidence type="ECO:0000313" key="4">
    <source>
        <dbReference type="EMBL" id="KWT64877.1"/>
    </source>
</evidence>
<evidence type="ECO:0000256" key="1">
    <source>
        <dbReference type="SAM" id="Coils"/>
    </source>
</evidence>
<name>A0A109BAX0_HYPSL</name>
<dbReference type="RefSeq" id="WP_068464314.1">
    <property type="nucleotide sequence ID" value="NZ_LMTR01000084.1"/>
</dbReference>
<evidence type="ECO:0000256" key="3">
    <source>
        <dbReference type="SAM" id="SignalP"/>
    </source>
</evidence>
<sequence>MSAADVRWPTAAAALILAAYSFAADAQTARRDGIAELLRLAETGADKAPSSAQAQPQTPGDAQQAQPKQPADPREGDKAFEQARRLMREIDSVLRDAADNRAQAQKLPGRDEFILTPLWTETREDREARIRGLLDSALGIVTDVPVVEMQRKIETLRLNIRDIETQIATMKEKQLTAPKDAMLPGLLTDTVDSLEGNIQDAHKRIDKNREEIAKAKTEVAVALAEAGVQLSPDQVDLLLDSVLSGDLVRLVAAFSAAKVIDSQLGKLLNAAGDNMNAARKYFAMHAALFAMLVHAQSSAIERIDTNYMPKLDAILKDIATAQGKTARLLQAENRPDQRRALEANREAQKVAAEAAKAYRRYLQQQREQIARARTRAVHDLRIADNTYETVEASFQLKNLMQDSAASFEAIQKLEAPTFDQIFRNEALRQEFENLTRRLDAPSS</sequence>
<keyword evidence="1" id="KW-0175">Coiled coil</keyword>
<proteinExistence type="predicted"/>